<feature type="region of interest" description="Disordered" evidence="1">
    <location>
        <begin position="69"/>
        <end position="108"/>
    </location>
</feature>
<organism evidence="2 3">
    <name type="scientific">Coccidioides immitis (strain RS)</name>
    <name type="common">Valley fever fungus</name>
    <dbReference type="NCBI Taxonomy" id="246410"/>
    <lineage>
        <taxon>Eukaryota</taxon>
        <taxon>Fungi</taxon>
        <taxon>Dikarya</taxon>
        <taxon>Ascomycota</taxon>
        <taxon>Pezizomycotina</taxon>
        <taxon>Eurotiomycetes</taxon>
        <taxon>Eurotiomycetidae</taxon>
        <taxon>Onygenales</taxon>
        <taxon>Onygenaceae</taxon>
        <taxon>Coccidioides</taxon>
    </lineage>
</organism>
<proteinExistence type="predicted"/>
<dbReference type="RefSeq" id="XP_004446439.1">
    <property type="nucleotide sequence ID" value="XM_004446382.1"/>
</dbReference>
<dbReference type="VEuPathDB" id="FungiDB:CIMG_13767"/>
<accession>A0A0D8JXG5</accession>
<feature type="compositionally biased region" description="Polar residues" evidence="1">
    <location>
        <begin position="41"/>
        <end position="50"/>
    </location>
</feature>
<dbReference type="GeneID" id="24165394"/>
<name>A0A0D8JXG5_COCIM</name>
<dbReference type="OMA" id="APMRSEI"/>
<evidence type="ECO:0000313" key="3">
    <source>
        <dbReference type="Proteomes" id="UP000001261"/>
    </source>
</evidence>
<keyword evidence="3" id="KW-1185">Reference proteome</keyword>
<sequence length="123" mass="13168">MEKAMCLTTAPLHTQKSVRLSTATTAPMRSEIDPRYPELSCKQSFSSSNHGHPRARTLAIVKDRADGNGILDGDVSFKGDAISPASRRPHRPAGRQTRQTDPTNGAELALPVSMAANQSNISG</sequence>
<feature type="region of interest" description="Disordered" evidence="1">
    <location>
        <begin position="1"/>
        <end position="56"/>
    </location>
</feature>
<gene>
    <name evidence="2" type="ORF">CIMG_13767</name>
</gene>
<dbReference type="InParanoid" id="A0A0D8JXG5"/>
<reference evidence="3" key="1">
    <citation type="journal article" date="2009" name="Genome Res.">
        <title>Comparative genomic analyses of the human fungal pathogens Coccidioides and their relatives.</title>
        <authorList>
            <person name="Sharpton T.J."/>
            <person name="Stajich J.E."/>
            <person name="Rounsley S.D."/>
            <person name="Gardner M.J."/>
            <person name="Wortman J.R."/>
            <person name="Jordar V.S."/>
            <person name="Maiti R."/>
            <person name="Kodira C.D."/>
            <person name="Neafsey D.E."/>
            <person name="Zeng Q."/>
            <person name="Hung C.-Y."/>
            <person name="McMahan C."/>
            <person name="Muszewska A."/>
            <person name="Grynberg M."/>
            <person name="Mandel M.A."/>
            <person name="Kellner E.M."/>
            <person name="Barker B.M."/>
            <person name="Galgiani J.N."/>
            <person name="Orbach M.J."/>
            <person name="Kirkland T.N."/>
            <person name="Cole G.T."/>
            <person name="Henn M.R."/>
            <person name="Birren B.W."/>
            <person name="Taylor J.W."/>
        </authorList>
    </citation>
    <scope>NUCLEOTIDE SEQUENCE [LARGE SCALE GENOMIC DNA]</scope>
    <source>
        <strain evidence="3">RS</strain>
    </source>
</reference>
<dbReference type="AlphaFoldDB" id="A0A0D8JXG5"/>
<protein>
    <submittedName>
        <fullName evidence="2">Uncharacterized protein</fullName>
    </submittedName>
</protein>
<feature type="compositionally biased region" description="Polar residues" evidence="1">
    <location>
        <begin position="11"/>
        <end position="27"/>
    </location>
</feature>
<dbReference type="Proteomes" id="UP000001261">
    <property type="component" value="Unassembled WGS sequence"/>
</dbReference>
<reference evidence="3" key="2">
    <citation type="journal article" date="2010" name="Genome Res.">
        <title>Population genomic sequencing of Coccidioides fungi reveals recent hybridization and transposon control.</title>
        <authorList>
            <person name="Neafsey D.E."/>
            <person name="Barker B.M."/>
            <person name="Sharpton T.J."/>
            <person name="Stajich J.E."/>
            <person name="Park D.J."/>
            <person name="Whiston E."/>
            <person name="Hung C.-Y."/>
            <person name="McMahan C."/>
            <person name="White J."/>
            <person name="Sykes S."/>
            <person name="Heiman D."/>
            <person name="Young S."/>
            <person name="Zeng Q."/>
            <person name="Abouelleil A."/>
            <person name="Aftuck L."/>
            <person name="Bessette D."/>
            <person name="Brown A."/>
            <person name="FitzGerald M."/>
            <person name="Lui A."/>
            <person name="Macdonald J.P."/>
            <person name="Priest M."/>
            <person name="Orbach M.J."/>
            <person name="Galgiani J.N."/>
            <person name="Kirkland T.N."/>
            <person name="Cole G.T."/>
            <person name="Birren B.W."/>
            <person name="Henn M.R."/>
            <person name="Taylor J.W."/>
            <person name="Rounsley S.D."/>
        </authorList>
    </citation>
    <scope>GENOME REANNOTATION</scope>
    <source>
        <strain evidence="3">RS</strain>
    </source>
</reference>
<evidence type="ECO:0000313" key="2">
    <source>
        <dbReference type="EMBL" id="KJF61601.1"/>
    </source>
</evidence>
<evidence type="ECO:0000256" key="1">
    <source>
        <dbReference type="SAM" id="MobiDB-lite"/>
    </source>
</evidence>
<dbReference type="EMBL" id="GG704916">
    <property type="protein sequence ID" value="KJF61601.1"/>
    <property type="molecule type" value="Genomic_DNA"/>
</dbReference>
<dbReference type="KEGG" id="cim:CIMG_13767"/>